<evidence type="ECO:0000313" key="2">
    <source>
        <dbReference type="Proteomes" id="UP001498398"/>
    </source>
</evidence>
<sequence length="270" mass="30458">MRASLPDSGWVVKEGECFVEGSYPIDAFPSFCDPATLELAPGPRFAGDRATFILTFQTPFTTKCIEINVISNRFSITYSRLFGNPVATIRYLKYFANSSVPYTDVSNQSAPNLSATTGIDICEIVFSVLQRHEYIHYVKTILCTTLHRKLSATSWDPSVLPAPTAMAITTIFRYLFEVFPTLPRFECPSACAAFFEEDGTPSDNLFLEMPGYGRSNHNVFMPCWGRLSRPSFKVSDRLSMDFCENNIRLFCNFEKPLCPAREVYVDIDVD</sequence>
<dbReference type="EMBL" id="JBANRG010000068">
    <property type="protein sequence ID" value="KAK7440472.1"/>
    <property type="molecule type" value="Genomic_DNA"/>
</dbReference>
<evidence type="ECO:0000313" key="1">
    <source>
        <dbReference type="EMBL" id="KAK7440472.1"/>
    </source>
</evidence>
<keyword evidence="2" id="KW-1185">Reference proteome</keyword>
<reference evidence="1 2" key="1">
    <citation type="submission" date="2024-01" db="EMBL/GenBank/DDBJ databases">
        <title>A draft genome for the cacao thread blight pathogen Marasmiellus scandens.</title>
        <authorList>
            <person name="Baruah I.K."/>
            <person name="Leung J."/>
            <person name="Bukari Y."/>
            <person name="Amoako-Attah I."/>
            <person name="Meinhardt L.W."/>
            <person name="Bailey B.A."/>
            <person name="Cohen S.P."/>
        </authorList>
    </citation>
    <scope>NUCLEOTIDE SEQUENCE [LARGE SCALE GENOMIC DNA]</scope>
    <source>
        <strain evidence="1 2">GH-19</strain>
    </source>
</reference>
<proteinExistence type="predicted"/>
<protein>
    <submittedName>
        <fullName evidence="1">Uncharacterized protein</fullName>
    </submittedName>
</protein>
<organism evidence="1 2">
    <name type="scientific">Marasmiellus scandens</name>
    <dbReference type="NCBI Taxonomy" id="2682957"/>
    <lineage>
        <taxon>Eukaryota</taxon>
        <taxon>Fungi</taxon>
        <taxon>Dikarya</taxon>
        <taxon>Basidiomycota</taxon>
        <taxon>Agaricomycotina</taxon>
        <taxon>Agaricomycetes</taxon>
        <taxon>Agaricomycetidae</taxon>
        <taxon>Agaricales</taxon>
        <taxon>Marasmiineae</taxon>
        <taxon>Omphalotaceae</taxon>
        <taxon>Marasmiellus</taxon>
    </lineage>
</organism>
<gene>
    <name evidence="1" type="ORF">VKT23_017116</name>
</gene>
<name>A0ABR1ITH9_9AGAR</name>
<dbReference type="Proteomes" id="UP001498398">
    <property type="component" value="Unassembled WGS sequence"/>
</dbReference>
<comment type="caution">
    <text evidence="1">The sequence shown here is derived from an EMBL/GenBank/DDBJ whole genome shotgun (WGS) entry which is preliminary data.</text>
</comment>
<accession>A0ABR1ITH9</accession>